<evidence type="ECO:0000313" key="3">
    <source>
        <dbReference type="Proteomes" id="UP000432715"/>
    </source>
</evidence>
<comment type="caution">
    <text evidence="2">The sequence shown here is derived from an EMBL/GenBank/DDBJ whole genome shotgun (WGS) entry which is preliminary data.</text>
</comment>
<sequence length="260" mass="28352">MDKAIKSLSKNQTLLFIKGVILGLGIIIPGMSGGTILVIFGIYESIIKDLLKFNVKPYIVMVFGTVAGIFFGSYILSYLLEFHGNPTYAFILGCLFMSIPFIIKRNNNYSKVNALLLIFGGVISFSLMEMPPLLTGGGLTVKSVFLAGLISSCAMIIPGISGSAVLIVLGIYEEMLLLIKEFQVVNLLIFIVGALFGLIIMAKILSKLFSKYQAQILYFFSGLILGSSRILFPSDIGIISIITFILGAAIVFKWGNLKYK</sequence>
<accession>A0A6I0EZI1</accession>
<dbReference type="AlphaFoldDB" id="A0A6I0EZI1"/>
<feature type="transmembrane region" description="Helical" evidence="1">
    <location>
        <begin position="238"/>
        <end position="255"/>
    </location>
</feature>
<reference evidence="2 3" key="1">
    <citation type="submission" date="2019-10" db="EMBL/GenBank/DDBJ databases">
        <title>Alkaliphilus serpentinus sp. nov. and Alkaliphilus pronyensis sp. nov., two novel anaerobic alkaliphilic species isolated from the serpentinized-hosted hydrothermal field of the Prony Bay (New Caledonia).</title>
        <authorList>
            <person name="Postec A."/>
        </authorList>
    </citation>
    <scope>NUCLEOTIDE SEQUENCE [LARGE SCALE GENOMIC DNA]</scope>
    <source>
        <strain evidence="2 3">LacV</strain>
    </source>
</reference>
<dbReference type="PANTHER" id="PTHR37308:SF1">
    <property type="entry name" value="POLYPRENYL-PHOSPHATE TRANSPORTER"/>
    <property type="match status" value="1"/>
</dbReference>
<keyword evidence="1" id="KW-1133">Transmembrane helix</keyword>
<feature type="transmembrane region" description="Helical" evidence="1">
    <location>
        <begin position="184"/>
        <end position="206"/>
    </location>
</feature>
<proteinExistence type="predicted"/>
<feature type="transmembrane region" description="Helical" evidence="1">
    <location>
        <begin position="58"/>
        <end position="80"/>
    </location>
</feature>
<dbReference type="PANTHER" id="PTHR37308">
    <property type="entry name" value="INTEGRAL MEMBRANE PROTEIN"/>
    <property type="match status" value="1"/>
</dbReference>
<evidence type="ECO:0000256" key="1">
    <source>
        <dbReference type="SAM" id="Phobius"/>
    </source>
</evidence>
<dbReference type="EMBL" id="WBZC01000026">
    <property type="protein sequence ID" value="KAB3534727.1"/>
    <property type="molecule type" value="Genomic_DNA"/>
</dbReference>
<keyword evidence="1" id="KW-0472">Membrane</keyword>
<feature type="transmembrane region" description="Helical" evidence="1">
    <location>
        <begin position="146"/>
        <end position="172"/>
    </location>
</feature>
<keyword evidence="3" id="KW-1185">Reference proteome</keyword>
<feature type="transmembrane region" description="Helical" evidence="1">
    <location>
        <begin position="20"/>
        <end position="46"/>
    </location>
</feature>
<dbReference type="Proteomes" id="UP000432715">
    <property type="component" value="Unassembled WGS sequence"/>
</dbReference>
<dbReference type="Pfam" id="PF04018">
    <property type="entry name" value="VCA0040-like"/>
    <property type="match status" value="1"/>
</dbReference>
<evidence type="ECO:0000313" key="2">
    <source>
        <dbReference type="EMBL" id="KAB3534727.1"/>
    </source>
</evidence>
<gene>
    <name evidence="2" type="ORF">F8154_08355</name>
</gene>
<protein>
    <submittedName>
        <fullName evidence="2">DUF368 domain-containing protein</fullName>
    </submittedName>
</protein>
<name>A0A6I0EZI1_9FIRM</name>
<keyword evidence="1" id="KW-0812">Transmembrane</keyword>
<dbReference type="InterPro" id="IPR007163">
    <property type="entry name" value="VCA0040-like"/>
</dbReference>
<dbReference type="RefSeq" id="WP_151861161.1">
    <property type="nucleotide sequence ID" value="NZ_WBZC01000026.1"/>
</dbReference>
<feature type="transmembrane region" description="Helical" evidence="1">
    <location>
        <begin position="115"/>
        <end position="134"/>
    </location>
</feature>
<dbReference type="OrthoDB" id="9793746at2"/>
<organism evidence="2 3">
    <name type="scientific">Alkaliphilus pronyensis</name>
    <dbReference type="NCBI Taxonomy" id="1482732"/>
    <lineage>
        <taxon>Bacteria</taxon>
        <taxon>Bacillati</taxon>
        <taxon>Bacillota</taxon>
        <taxon>Clostridia</taxon>
        <taxon>Peptostreptococcales</taxon>
        <taxon>Natronincolaceae</taxon>
        <taxon>Alkaliphilus</taxon>
    </lineage>
</organism>